<dbReference type="InterPro" id="IPR050085">
    <property type="entry name" value="AGPR"/>
</dbReference>
<dbReference type="Pfam" id="PF22698">
    <property type="entry name" value="Semialdhyde_dhC_1"/>
    <property type="match status" value="1"/>
</dbReference>
<dbReference type="HAMAP" id="MF_00267">
    <property type="entry name" value="MinC"/>
    <property type="match status" value="1"/>
</dbReference>
<dbReference type="Pfam" id="PF01118">
    <property type="entry name" value="Semialdhyde_dh"/>
    <property type="match status" value="1"/>
</dbReference>
<evidence type="ECO:0000256" key="6">
    <source>
        <dbReference type="HAMAP-Rule" id="MF_00267"/>
    </source>
</evidence>
<dbReference type="CDD" id="cd17895">
    <property type="entry name" value="AGPR_1_N"/>
    <property type="match status" value="1"/>
</dbReference>
<keyword evidence="5" id="KW-0963">Cytoplasm</keyword>
<dbReference type="SUPFAM" id="SSF51735">
    <property type="entry name" value="NAD(P)-binding Rossmann-fold domains"/>
    <property type="match status" value="1"/>
</dbReference>
<evidence type="ECO:0000256" key="4">
    <source>
        <dbReference type="ARBA" id="ARBA00023002"/>
    </source>
</evidence>
<keyword evidence="2 5" id="KW-0028">Amino-acid biosynthesis</keyword>
<dbReference type="EMBL" id="RBVA01000098">
    <property type="protein sequence ID" value="RMW11214.1"/>
    <property type="molecule type" value="Genomic_DNA"/>
</dbReference>
<accession>A0A3M6I243</accession>
<comment type="function">
    <text evidence="5">Catalyzes the NADPH-dependent reduction of N-acetyl-5-glutamyl phosphate to yield N-acetyl-L-glutamate 5-semialdehyde.</text>
</comment>
<dbReference type="Gene3D" id="3.30.360.10">
    <property type="entry name" value="Dihydrodipicolinate Reductase, domain 2"/>
    <property type="match status" value="1"/>
</dbReference>
<dbReference type="SMART" id="SM00859">
    <property type="entry name" value="Semialdhyde_dh"/>
    <property type="match status" value="1"/>
</dbReference>
<dbReference type="GO" id="GO:0006526">
    <property type="term" value="P:L-arginine biosynthetic process"/>
    <property type="evidence" value="ECO:0007669"/>
    <property type="project" value="UniProtKB-UniRule"/>
</dbReference>
<dbReference type="PANTHER" id="PTHR32338">
    <property type="entry name" value="N-ACETYL-GAMMA-GLUTAMYL-PHOSPHATE REDUCTASE, CHLOROPLASTIC-RELATED-RELATED"/>
    <property type="match status" value="1"/>
</dbReference>
<comment type="caution">
    <text evidence="9">The sequence shown here is derived from an EMBL/GenBank/DDBJ whole genome shotgun (WGS) entry which is preliminary data.</text>
</comment>
<keyword evidence="6" id="KW-0131">Cell cycle</keyword>
<evidence type="ECO:0000256" key="3">
    <source>
        <dbReference type="ARBA" id="ARBA00022857"/>
    </source>
</evidence>
<organism evidence="9 10">
    <name type="scientific">Pseudomonas amygdali pv. tabaci</name>
    <name type="common">Pseudomonas syringae pv. tabaci</name>
    <dbReference type="NCBI Taxonomy" id="322"/>
    <lineage>
        <taxon>Bacteria</taxon>
        <taxon>Pseudomonadati</taxon>
        <taxon>Pseudomonadota</taxon>
        <taxon>Gammaproteobacteria</taxon>
        <taxon>Pseudomonadales</taxon>
        <taxon>Pseudomonadaceae</taxon>
        <taxon>Pseudomonas</taxon>
        <taxon>Pseudomonas amygdali</taxon>
    </lineage>
</organism>
<dbReference type="Proteomes" id="UP000271531">
    <property type="component" value="Unassembled WGS sequence"/>
</dbReference>
<dbReference type="Gene3D" id="3.40.50.720">
    <property type="entry name" value="NAD(P)-binding Rossmann-like Domain"/>
    <property type="match status" value="1"/>
</dbReference>
<dbReference type="EC" id="1.2.1.38" evidence="5"/>
<dbReference type="InterPro" id="IPR023013">
    <property type="entry name" value="AGPR_AS"/>
</dbReference>
<evidence type="ECO:0000313" key="9">
    <source>
        <dbReference type="EMBL" id="RMW11214.1"/>
    </source>
</evidence>
<dbReference type="InterPro" id="IPR013033">
    <property type="entry name" value="MinC"/>
</dbReference>
<feature type="domain" description="Semialdehyde dehydrogenase NAD-binding" evidence="8">
    <location>
        <begin position="3"/>
        <end position="142"/>
    </location>
</feature>
<dbReference type="NCBIfam" id="TIGR01850">
    <property type="entry name" value="argC"/>
    <property type="match status" value="1"/>
</dbReference>
<dbReference type="HAMAP" id="MF_00150">
    <property type="entry name" value="ArgC_type1"/>
    <property type="match status" value="1"/>
</dbReference>
<dbReference type="InterPro" id="IPR058924">
    <property type="entry name" value="AGPR_dimerisation_dom"/>
</dbReference>
<reference evidence="9 10" key="1">
    <citation type="submission" date="2018-08" db="EMBL/GenBank/DDBJ databases">
        <title>Recombination of ecologically and evolutionarily significant loci maintains genetic cohesion in the Pseudomonas syringae species complex.</title>
        <authorList>
            <person name="Dillon M."/>
            <person name="Thakur S."/>
            <person name="Almeida R.N.D."/>
            <person name="Weir B.S."/>
            <person name="Guttman D.S."/>
        </authorList>
    </citation>
    <scope>NUCLEOTIDE SEQUENCE [LARGE SCALE GENOMIC DNA]</scope>
    <source>
        <strain evidence="9 10">ICMP 4525</strain>
    </source>
</reference>
<keyword evidence="6" id="KW-0717">Septation</keyword>
<evidence type="ECO:0000256" key="2">
    <source>
        <dbReference type="ARBA" id="ARBA00022605"/>
    </source>
</evidence>
<gene>
    <name evidence="5" type="primary">argC</name>
    <name evidence="6" type="synonym">minC</name>
    <name evidence="9" type="ORF">ALP03_03759</name>
</gene>
<dbReference type="PROSITE" id="PS01224">
    <property type="entry name" value="ARGC"/>
    <property type="match status" value="1"/>
</dbReference>
<dbReference type="GO" id="GO:0003942">
    <property type="term" value="F:N-acetyl-gamma-glutamyl-phosphate reductase activity"/>
    <property type="evidence" value="ECO:0007669"/>
    <property type="project" value="UniProtKB-UniRule"/>
</dbReference>
<protein>
    <recommendedName>
        <fullName evidence="5 6">Multifunctional fusion protein</fullName>
    </recommendedName>
    <domain>
        <recommendedName>
            <fullName evidence="5">N-acetyl-gamma-glutamyl-phosphate reductase</fullName>
            <shortName evidence="5">AGPR</shortName>
            <ecNumber evidence="5">1.2.1.38</ecNumber>
        </recommendedName>
        <alternativeName>
            <fullName evidence="5">N-acetyl-glutamate semialdehyde dehydrogenase</fullName>
            <shortName evidence="5">NAGSA dehydrogenase</shortName>
        </alternativeName>
    </domain>
    <domain>
        <recommendedName>
            <fullName evidence="6">Probable septum site-determining protein MinC</fullName>
        </recommendedName>
    </domain>
</protein>
<dbReference type="GO" id="GO:0051287">
    <property type="term" value="F:NAD binding"/>
    <property type="evidence" value="ECO:0007669"/>
    <property type="project" value="InterPro"/>
</dbReference>
<dbReference type="GO" id="GO:1901891">
    <property type="term" value="P:regulation of cell septum assembly"/>
    <property type="evidence" value="ECO:0007669"/>
    <property type="project" value="InterPro"/>
</dbReference>
<sequence>MVKVGIVGGTGYTGVELLRLLAQHPQAEVVVITSRSEAGMPVAEMYPNLRGHYDGLAFSVPDVKTLGACDVVFFATPHGVAHALAGELLAAGTKVIDLSADFRLQDPVEWAKWYGQPHGAPQLLQDAVYGLPEVNREQIKNARLIAVPGCYPTATQLGFLPLLEAGIADNTSLIADCKSGVSGAGRGLSIGSLYSEANESFKAYAVKGHRHLPEITQGLRRAAGGDIGLTFVPHLVPMIRGIHSTLYATVADRSVDLQALFEKRYADEPFVDVMPAGSHPETRSVRGANVCRIAVHRPQGGDLVVVAPVSPGAELLADGNIHVYGPMRGRALAGIKGDTKARIFCQQLSAELISIAGQYKVSEDLRRDPLWGSPVQVSLSGDVLNIIRL</sequence>
<dbReference type="InterPro" id="IPR036145">
    <property type="entry name" value="MinC_C_sf"/>
</dbReference>
<name>A0A3M6I243_PSEAJ</name>
<dbReference type="InterPro" id="IPR000706">
    <property type="entry name" value="AGPR_type-1"/>
</dbReference>
<dbReference type="SUPFAM" id="SSF55347">
    <property type="entry name" value="Glyceraldehyde-3-phosphate dehydrogenase-like, C-terminal domain"/>
    <property type="match status" value="1"/>
</dbReference>
<evidence type="ECO:0000313" key="10">
    <source>
        <dbReference type="Proteomes" id="UP000271531"/>
    </source>
</evidence>
<dbReference type="UniPathway" id="UPA00068">
    <property type="reaction ID" value="UER00108"/>
</dbReference>
<dbReference type="GO" id="GO:0005737">
    <property type="term" value="C:cytoplasm"/>
    <property type="evidence" value="ECO:0007669"/>
    <property type="project" value="UniProtKB-SubCell"/>
</dbReference>
<dbReference type="AlphaFoldDB" id="A0A3M6I243"/>
<comment type="similarity">
    <text evidence="6">Belongs to the MinC family.</text>
</comment>
<dbReference type="PANTHER" id="PTHR32338:SF10">
    <property type="entry name" value="N-ACETYL-GAMMA-GLUTAMYL-PHOSPHATE REDUCTASE, CHLOROPLASTIC-RELATED"/>
    <property type="match status" value="1"/>
</dbReference>
<dbReference type="InterPro" id="IPR036291">
    <property type="entry name" value="NAD(P)-bd_dom_sf"/>
</dbReference>
<dbReference type="CDD" id="cd23934">
    <property type="entry name" value="AGPR_1_C"/>
    <property type="match status" value="1"/>
</dbReference>
<comment type="subcellular location">
    <subcellularLocation>
        <location evidence="5">Cytoplasm</location>
    </subcellularLocation>
</comment>
<keyword evidence="1 5" id="KW-0055">Arginine biosynthesis</keyword>
<dbReference type="SUPFAM" id="SSF63848">
    <property type="entry name" value="Cell-division inhibitor MinC, C-terminal domain"/>
    <property type="match status" value="1"/>
</dbReference>
<dbReference type="GO" id="GO:0000902">
    <property type="term" value="P:cell morphogenesis"/>
    <property type="evidence" value="ECO:0007669"/>
    <property type="project" value="InterPro"/>
</dbReference>
<comment type="catalytic activity">
    <reaction evidence="5">
        <text>N-acetyl-L-glutamate 5-semialdehyde + phosphate + NADP(+) = N-acetyl-L-glutamyl 5-phosphate + NADPH + H(+)</text>
        <dbReference type="Rhea" id="RHEA:21588"/>
        <dbReference type="ChEBI" id="CHEBI:15378"/>
        <dbReference type="ChEBI" id="CHEBI:29123"/>
        <dbReference type="ChEBI" id="CHEBI:43474"/>
        <dbReference type="ChEBI" id="CHEBI:57783"/>
        <dbReference type="ChEBI" id="CHEBI:57936"/>
        <dbReference type="ChEBI" id="CHEBI:58349"/>
        <dbReference type="EC" id="1.2.1.38"/>
    </reaction>
</comment>
<evidence type="ECO:0000256" key="7">
    <source>
        <dbReference type="PROSITE-ProRule" id="PRU10010"/>
    </source>
</evidence>
<evidence type="ECO:0000259" key="8">
    <source>
        <dbReference type="SMART" id="SM00859"/>
    </source>
</evidence>
<dbReference type="InterPro" id="IPR000534">
    <property type="entry name" value="Semialdehyde_DH_NAD-bd"/>
</dbReference>
<dbReference type="GO" id="GO:0070401">
    <property type="term" value="F:NADP+ binding"/>
    <property type="evidence" value="ECO:0007669"/>
    <property type="project" value="InterPro"/>
</dbReference>
<comment type="function">
    <text evidence="6">Cell division inhibitor that blocks the formation of polar Z ring septums. Rapidly oscillates between the poles of the cell to destabilize FtsZ filaments that have formed before they mature into polar Z rings. Prevents FtsZ polymerization.</text>
</comment>
<keyword evidence="3 5" id="KW-0521">NADP</keyword>
<dbReference type="NCBIfam" id="TIGR01222">
    <property type="entry name" value="minC"/>
    <property type="match status" value="1"/>
</dbReference>
<evidence type="ECO:0000256" key="1">
    <source>
        <dbReference type="ARBA" id="ARBA00022571"/>
    </source>
</evidence>
<comment type="pathway">
    <text evidence="5">Amino-acid biosynthesis; L-arginine biosynthesis; N(2)-acetyl-L-ornithine from L-glutamate: step 3/4.</text>
</comment>
<keyword evidence="6" id="KW-0132">Cell division</keyword>
<keyword evidence="4 5" id="KW-0560">Oxidoreductase</keyword>
<feature type="active site" evidence="5 7">
    <location>
        <position position="150"/>
    </location>
</feature>
<proteinExistence type="inferred from homology"/>
<comment type="subunit">
    <text evidence="6">Interacts with MinD and FtsZ.</text>
</comment>
<dbReference type="GO" id="GO:0000917">
    <property type="term" value="P:division septum assembly"/>
    <property type="evidence" value="ECO:0007669"/>
    <property type="project" value="UniProtKB-KW"/>
</dbReference>
<evidence type="ECO:0000256" key="5">
    <source>
        <dbReference type="HAMAP-Rule" id="MF_00150"/>
    </source>
</evidence>
<comment type="similarity">
    <text evidence="5">Belongs to the NAGSA dehydrogenase family. Type 1 subfamily.</text>
</comment>